<feature type="region of interest" description="Disordered" evidence="7">
    <location>
        <begin position="992"/>
        <end position="1017"/>
    </location>
</feature>
<keyword evidence="6 8" id="KW-0472">Membrane</keyword>
<dbReference type="InterPro" id="IPR002048">
    <property type="entry name" value="EF_hand_dom"/>
</dbReference>
<keyword evidence="5 8" id="KW-1133">Transmembrane helix</keyword>
<organism evidence="10 11">
    <name type="scientific">Globisporangium ultimum (strain ATCC 200006 / CBS 805.95 / DAOM BR144)</name>
    <name type="common">Pythium ultimum</name>
    <dbReference type="NCBI Taxonomy" id="431595"/>
    <lineage>
        <taxon>Eukaryota</taxon>
        <taxon>Sar</taxon>
        <taxon>Stramenopiles</taxon>
        <taxon>Oomycota</taxon>
        <taxon>Peronosporomycetes</taxon>
        <taxon>Pythiales</taxon>
        <taxon>Pythiaceae</taxon>
        <taxon>Globisporangium</taxon>
    </lineage>
</organism>
<evidence type="ECO:0000256" key="3">
    <source>
        <dbReference type="ARBA" id="ARBA00022692"/>
    </source>
</evidence>
<evidence type="ECO:0000259" key="9">
    <source>
        <dbReference type="PROSITE" id="PS50222"/>
    </source>
</evidence>
<evidence type="ECO:0000256" key="6">
    <source>
        <dbReference type="ARBA" id="ARBA00023136"/>
    </source>
</evidence>
<feature type="compositionally biased region" description="Polar residues" evidence="7">
    <location>
        <begin position="1"/>
        <end position="11"/>
    </location>
</feature>
<dbReference type="CDD" id="cd00051">
    <property type="entry name" value="EFh"/>
    <property type="match status" value="1"/>
</dbReference>
<reference evidence="11" key="1">
    <citation type="journal article" date="2010" name="Genome Biol.">
        <title>Genome sequence of the necrotrophic plant pathogen Pythium ultimum reveals original pathogenicity mechanisms and effector repertoire.</title>
        <authorList>
            <person name="Levesque C.A."/>
            <person name="Brouwer H."/>
            <person name="Cano L."/>
            <person name="Hamilton J.P."/>
            <person name="Holt C."/>
            <person name="Huitema E."/>
            <person name="Raffaele S."/>
            <person name="Robideau G.P."/>
            <person name="Thines M."/>
            <person name="Win J."/>
            <person name="Zerillo M.M."/>
            <person name="Beakes G.W."/>
            <person name="Boore J.L."/>
            <person name="Busam D."/>
            <person name="Dumas B."/>
            <person name="Ferriera S."/>
            <person name="Fuerstenberg S.I."/>
            <person name="Gachon C.M."/>
            <person name="Gaulin E."/>
            <person name="Govers F."/>
            <person name="Grenville-Briggs L."/>
            <person name="Horner N."/>
            <person name="Hostetler J."/>
            <person name="Jiang R.H."/>
            <person name="Johnson J."/>
            <person name="Krajaejun T."/>
            <person name="Lin H."/>
            <person name="Meijer H.J."/>
            <person name="Moore B."/>
            <person name="Morris P."/>
            <person name="Phuntmart V."/>
            <person name="Puiu D."/>
            <person name="Shetty J."/>
            <person name="Stajich J.E."/>
            <person name="Tripathy S."/>
            <person name="Wawra S."/>
            <person name="van West P."/>
            <person name="Whitty B.R."/>
            <person name="Coutinho P.M."/>
            <person name="Henrissat B."/>
            <person name="Martin F."/>
            <person name="Thomas P.D."/>
            <person name="Tyler B.M."/>
            <person name="De Vries R.P."/>
            <person name="Kamoun S."/>
            <person name="Yandell M."/>
            <person name="Tisserat N."/>
            <person name="Buell C.R."/>
        </authorList>
    </citation>
    <scope>NUCLEOTIDE SEQUENCE</scope>
    <source>
        <strain evidence="11">DAOM:BR144</strain>
    </source>
</reference>
<dbReference type="SUPFAM" id="SSF47473">
    <property type="entry name" value="EF-hand"/>
    <property type="match status" value="1"/>
</dbReference>
<dbReference type="Pfam" id="PF13499">
    <property type="entry name" value="EF-hand_7"/>
    <property type="match status" value="1"/>
</dbReference>
<feature type="transmembrane region" description="Helical" evidence="8">
    <location>
        <begin position="550"/>
        <end position="570"/>
    </location>
</feature>
<dbReference type="Gene3D" id="1.10.238.10">
    <property type="entry name" value="EF-hand"/>
    <property type="match status" value="1"/>
</dbReference>
<protein>
    <recommendedName>
        <fullName evidence="9">EF-hand domain-containing protein</fullName>
    </recommendedName>
</protein>
<dbReference type="InterPro" id="IPR018247">
    <property type="entry name" value="EF_Hand_1_Ca_BS"/>
</dbReference>
<feature type="transmembrane region" description="Helical" evidence="8">
    <location>
        <begin position="590"/>
        <end position="610"/>
    </location>
</feature>
<evidence type="ECO:0000256" key="5">
    <source>
        <dbReference type="ARBA" id="ARBA00022989"/>
    </source>
</evidence>
<feature type="region of interest" description="Disordered" evidence="7">
    <location>
        <begin position="1"/>
        <end position="31"/>
    </location>
</feature>
<dbReference type="EnsemblProtists" id="PYU1_T008978">
    <property type="protein sequence ID" value="PYU1_T008978"/>
    <property type="gene ID" value="PYU1_G008960"/>
</dbReference>
<feature type="domain" description="EF-hand" evidence="9">
    <location>
        <begin position="888"/>
        <end position="923"/>
    </location>
</feature>
<keyword evidence="4" id="KW-0106">Calcium</keyword>
<proteinExistence type="predicted"/>
<dbReference type="eggNOG" id="ENOG502QVQB">
    <property type="taxonomic scope" value="Eukaryota"/>
</dbReference>
<evidence type="ECO:0000256" key="1">
    <source>
        <dbReference type="ARBA" id="ARBA00004651"/>
    </source>
</evidence>
<evidence type="ECO:0000256" key="4">
    <source>
        <dbReference type="ARBA" id="ARBA00022837"/>
    </source>
</evidence>
<feature type="transmembrane region" description="Helical" evidence="8">
    <location>
        <begin position="208"/>
        <end position="227"/>
    </location>
</feature>
<dbReference type="PROSITE" id="PS50222">
    <property type="entry name" value="EF_HAND_2"/>
    <property type="match status" value="2"/>
</dbReference>
<dbReference type="VEuPathDB" id="FungiDB:PYU1_G008960"/>
<keyword evidence="3 8" id="KW-0812">Transmembrane</keyword>
<dbReference type="PANTHER" id="PTHR30509">
    <property type="entry name" value="P-HYDROXYBENZOIC ACID EFFLUX PUMP SUBUNIT-RELATED"/>
    <property type="match status" value="1"/>
</dbReference>
<dbReference type="Proteomes" id="UP000019132">
    <property type="component" value="Unassembled WGS sequence"/>
</dbReference>
<dbReference type="HOGENOM" id="CLU_009246_0_0_1"/>
<dbReference type="GO" id="GO:0005509">
    <property type="term" value="F:calcium ion binding"/>
    <property type="evidence" value="ECO:0007669"/>
    <property type="project" value="InterPro"/>
</dbReference>
<comment type="subcellular location">
    <subcellularLocation>
        <location evidence="1">Cell membrane</location>
        <topology evidence="1">Multi-pass membrane protein</topology>
    </subcellularLocation>
</comment>
<accession>K3WVI0</accession>
<feature type="transmembrane region" description="Helical" evidence="8">
    <location>
        <begin position="153"/>
        <end position="173"/>
    </location>
</feature>
<dbReference type="OMA" id="QKYEAVF"/>
<sequence>MSSRGLKSPQNDLLVPLNAHDGGARRGSVADGSEFQSPMAMRVRKMTFGSEDLGEKNAKMNIDMGNHRKGFLKQERFAPEFLFNAEMSIRVAVGVLIASAIQTRDSDYEPNNEDSKKWFLFPHWYYLGGLSYCAVAVIFSAQKNAGATIQQVCQAFYGVGMALVYNMILFAVVNVRTSDPNAEDPYAGFYNITKTFSSSAYWVNPHNFYVILPFIMLFTVVILLLPFENSTKKFALGNNLYFALTIINPANPLDGTKLKTTGDSSFETANILRNLELYFLVGFLGTLISLFIMFIPYPVFAINRLRSETRKASEDILDLLNIIVDSYCFKNKNVDHMNFLRLKLRRKFDAANARHQRMNKLLDDVWWEQLLGFHYYLKFNRSVMKNYVRLIGSLIADLRSLNSAMQLEKYEHLHFEYMKVLQREIYIIQMRSGDLLNEISEEVHMSSKHLELKSIKTLEIQMESTLHRYRSTQKRTLRKKSTTAKDVEGNVPLNLFLFSLNSFCSTLIEFQASHNEKEHADGIRARSFIMKSIKGFFVCHHYTRLKLLSAFKVTVAILMGTFLAVYVYAYSATTPSAVAYVMGNHIGGSFSVTVNRVAGVVAGSVVPSVFQFFISQVCSPKYMNVVLSDLALFIWVAVSMYVNFSGGYGAYAGLVSAFIAAGILLKQSDVCLVGGTDSSASIAISSYSSLAQTSVGIILFILVELALCPESATSLLRNNIQETLKELQKSFEVLFGHHLSSSDVIDEDTMDELRHILQVKVPALLVEQRKLLQEANAEPMMWRPAFSYQKYEAVLDNSHRLLNNNNLLFKLVRWFNFRVDNGKVDLKNTVDIRDGGKADQANGINGENVFHQWASASHQFQSSVTDAFMTLQMLFSDGFLYSDPEQTAIFMQMKEAFRLADKDCSGEIDADEVSVMLESIFAQSGAVKEDEIQKYVTEFMDIVDKDCSGKVSFEEFMDALENGLKLEVEVYQTHGPKAPVLRRQGSVAGGRNSISGALPRINEEGTRGSSDALTPQGERASLSVNVTAALTPKNIGSLMRRASTGTNFAGPFSPMRRQHDVLNVEDFSLSDIANSMKAAYVAWLMEQNRFEKVSMEELLLLNCLVSGAEGIARNLTTMEEIVVSS</sequence>
<dbReference type="InParanoid" id="K3WVI0"/>
<feature type="transmembrane region" description="Helical" evidence="8">
    <location>
        <begin position="81"/>
        <end position="103"/>
    </location>
</feature>
<feature type="transmembrane region" description="Helical" evidence="8">
    <location>
        <begin position="234"/>
        <end position="251"/>
    </location>
</feature>
<evidence type="ECO:0000313" key="10">
    <source>
        <dbReference type="EnsemblProtists" id="PYU1_T008978"/>
    </source>
</evidence>
<dbReference type="GO" id="GO:0005886">
    <property type="term" value="C:plasma membrane"/>
    <property type="evidence" value="ECO:0007669"/>
    <property type="project" value="UniProtKB-SubCell"/>
</dbReference>
<name>K3WVI0_GLOUD</name>
<dbReference type="STRING" id="431595.K3WVI0"/>
<keyword evidence="2" id="KW-1003">Cell membrane</keyword>
<dbReference type="EMBL" id="GL376599">
    <property type="status" value="NOT_ANNOTATED_CDS"/>
    <property type="molecule type" value="Genomic_DNA"/>
</dbReference>
<evidence type="ECO:0000256" key="8">
    <source>
        <dbReference type="SAM" id="Phobius"/>
    </source>
</evidence>
<dbReference type="InterPro" id="IPR011992">
    <property type="entry name" value="EF-hand-dom_pair"/>
</dbReference>
<dbReference type="PANTHER" id="PTHR30509:SF9">
    <property type="entry name" value="MULTIDRUG RESISTANCE PROTEIN MDTO"/>
    <property type="match status" value="1"/>
</dbReference>
<dbReference type="AlphaFoldDB" id="K3WVI0"/>
<keyword evidence="11" id="KW-1185">Reference proteome</keyword>
<reference evidence="11" key="2">
    <citation type="submission" date="2010-04" db="EMBL/GenBank/DDBJ databases">
        <authorList>
            <person name="Buell R."/>
            <person name="Hamilton J."/>
            <person name="Hostetler J."/>
        </authorList>
    </citation>
    <scope>NUCLEOTIDE SEQUENCE [LARGE SCALE GENOMIC DNA]</scope>
    <source>
        <strain evidence="11">DAOM:BR144</strain>
    </source>
</reference>
<evidence type="ECO:0000256" key="7">
    <source>
        <dbReference type="SAM" id="MobiDB-lite"/>
    </source>
</evidence>
<feature type="domain" description="EF-hand" evidence="9">
    <location>
        <begin position="931"/>
        <end position="966"/>
    </location>
</feature>
<evidence type="ECO:0000256" key="2">
    <source>
        <dbReference type="ARBA" id="ARBA00022475"/>
    </source>
</evidence>
<feature type="transmembrane region" description="Helical" evidence="8">
    <location>
        <begin position="123"/>
        <end position="141"/>
    </location>
</feature>
<reference evidence="10" key="3">
    <citation type="submission" date="2015-02" db="UniProtKB">
        <authorList>
            <consortium name="EnsemblProtists"/>
        </authorList>
    </citation>
    <scope>IDENTIFICATION</scope>
    <source>
        <strain evidence="10">DAOM BR144</strain>
    </source>
</reference>
<dbReference type="PROSITE" id="PS00018">
    <property type="entry name" value="EF_HAND_1"/>
    <property type="match status" value="2"/>
</dbReference>
<evidence type="ECO:0000313" key="11">
    <source>
        <dbReference type="Proteomes" id="UP000019132"/>
    </source>
</evidence>
<feature type="transmembrane region" description="Helical" evidence="8">
    <location>
        <begin position="277"/>
        <end position="300"/>
    </location>
</feature>
<dbReference type="SMART" id="SM00054">
    <property type="entry name" value="EFh"/>
    <property type="match status" value="2"/>
</dbReference>